<protein>
    <submittedName>
        <fullName evidence="3">VanZ family protein</fullName>
    </submittedName>
</protein>
<organism evidence="3 4">
    <name type="scientific">Halolactibacillus alkaliphilus</name>
    <dbReference type="NCBI Taxonomy" id="442899"/>
    <lineage>
        <taxon>Bacteria</taxon>
        <taxon>Bacillati</taxon>
        <taxon>Bacillota</taxon>
        <taxon>Bacilli</taxon>
        <taxon>Bacillales</taxon>
        <taxon>Bacillaceae</taxon>
        <taxon>Halolactibacillus</taxon>
    </lineage>
</organism>
<dbReference type="PIRSF" id="PIRSF019083">
    <property type="entry name" value="UCP019083_VanZ"/>
    <property type="match status" value="1"/>
</dbReference>
<feature type="transmembrane region" description="Helical" evidence="1">
    <location>
        <begin position="81"/>
        <end position="98"/>
    </location>
</feature>
<feature type="transmembrane region" description="Helical" evidence="1">
    <location>
        <begin position="110"/>
        <end position="130"/>
    </location>
</feature>
<feature type="transmembrane region" description="Helical" evidence="1">
    <location>
        <begin position="142"/>
        <end position="161"/>
    </location>
</feature>
<sequence length="165" mass="18818">MNKHLKNGLFWAMPATWMGLIFLSSRMPYDQQDIKPALASRFDLTVLEPFFRPVSFTYHQSTISVEALGIERFVEFLVRKGAHVAVFFVLTLLFVYAFKKTTDLPLGKVFLYSFLMSVGYACIDEINQSFTPNRTPYIGDVVLDSVGSLLAIIGLYVVRLFRKQS</sequence>
<accession>A0A511X2A8</accession>
<gene>
    <name evidence="3" type="ORF">HAL01_15420</name>
</gene>
<dbReference type="OrthoDB" id="291892at2"/>
<comment type="caution">
    <text evidence="3">The sequence shown here is derived from an EMBL/GenBank/DDBJ whole genome shotgun (WGS) entry which is preliminary data.</text>
</comment>
<dbReference type="NCBIfam" id="NF037970">
    <property type="entry name" value="vanZ_1"/>
    <property type="match status" value="1"/>
</dbReference>
<dbReference type="PANTHER" id="PTHR28008">
    <property type="entry name" value="DOMAIN PROTEIN, PUTATIVE (AFU_ORTHOLOGUE AFUA_3G10980)-RELATED"/>
    <property type="match status" value="1"/>
</dbReference>
<dbReference type="PANTHER" id="PTHR28008:SF1">
    <property type="entry name" value="DOMAIN PROTEIN, PUTATIVE (AFU_ORTHOLOGUE AFUA_3G10980)-RELATED"/>
    <property type="match status" value="1"/>
</dbReference>
<keyword evidence="1" id="KW-0812">Transmembrane</keyword>
<dbReference type="EMBL" id="BJYE01000018">
    <property type="protein sequence ID" value="GEN57078.1"/>
    <property type="molecule type" value="Genomic_DNA"/>
</dbReference>
<dbReference type="STRING" id="442899.SAMN05720591_11839"/>
<proteinExistence type="predicted"/>
<feature type="domain" description="VanZ-like" evidence="2">
    <location>
        <begin position="10"/>
        <end position="157"/>
    </location>
</feature>
<dbReference type="AlphaFoldDB" id="A0A511X2A8"/>
<evidence type="ECO:0000313" key="3">
    <source>
        <dbReference type="EMBL" id="GEN57078.1"/>
    </source>
</evidence>
<evidence type="ECO:0000313" key="4">
    <source>
        <dbReference type="Proteomes" id="UP000321400"/>
    </source>
</evidence>
<evidence type="ECO:0000259" key="2">
    <source>
        <dbReference type="Pfam" id="PF04892"/>
    </source>
</evidence>
<keyword evidence="1" id="KW-1133">Transmembrane helix</keyword>
<keyword evidence="1" id="KW-0472">Membrane</keyword>
<evidence type="ECO:0000256" key="1">
    <source>
        <dbReference type="SAM" id="Phobius"/>
    </source>
</evidence>
<keyword evidence="4" id="KW-1185">Reference proteome</keyword>
<dbReference type="Pfam" id="PF04892">
    <property type="entry name" value="VanZ"/>
    <property type="match status" value="1"/>
</dbReference>
<name>A0A511X2A8_9BACI</name>
<dbReference type="InterPro" id="IPR006976">
    <property type="entry name" value="VanZ-like"/>
</dbReference>
<reference evidence="3 4" key="1">
    <citation type="submission" date="2019-07" db="EMBL/GenBank/DDBJ databases">
        <title>Whole genome shotgun sequence of Halolactibacillus alkaliphilus NBRC 103919.</title>
        <authorList>
            <person name="Hosoyama A."/>
            <person name="Uohara A."/>
            <person name="Ohji S."/>
            <person name="Ichikawa N."/>
        </authorList>
    </citation>
    <scope>NUCLEOTIDE SEQUENCE [LARGE SCALE GENOMIC DNA]</scope>
    <source>
        <strain evidence="3 4">NBRC 103919</strain>
    </source>
</reference>
<dbReference type="RefSeq" id="WP_089802162.1">
    <property type="nucleotide sequence ID" value="NZ_BJYE01000018.1"/>
</dbReference>
<dbReference type="InterPro" id="IPR016747">
    <property type="entry name" value="Phosphotransbutyrylase"/>
</dbReference>
<dbReference type="Proteomes" id="UP000321400">
    <property type="component" value="Unassembled WGS sequence"/>
</dbReference>
<feature type="transmembrane region" description="Helical" evidence="1">
    <location>
        <begin position="9"/>
        <end position="29"/>
    </location>
</feature>